<comment type="caution">
    <text evidence="1">The sequence shown here is derived from an EMBL/GenBank/DDBJ whole genome shotgun (WGS) entry which is preliminary data.</text>
</comment>
<organism evidence="1 2">
    <name type="scientific">Orchesella cincta</name>
    <name type="common">Springtail</name>
    <name type="synonym">Podura cincta</name>
    <dbReference type="NCBI Taxonomy" id="48709"/>
    <lineage>
        <taxon>Eukaryota</taxon>
        <taxon>Metazoa</taxon>
        <taxon>Ecdysozoa</taxon>
        <taxon>Arthropoda</taxon>
        <taxon>Hexapoda</taxon>
        <taxon>Collembola</taxon>
        <taxon>Entomobryomorpha</taxon>
        <taxon>Entomobryoidea</taxon>
        <taxon>Orchesellidae</taxon>
        <taxon>Orchesellinae</taxon>
        <taxon>Orchesella</taxon>
    </lineage>
</organism>
<dbReference type="AlphaFoldDB" id="A0A1D2M5B9"/>
<dbReference type="EMBL" id="LJIJ01004113">
    <property type="protein sequence ID" value="ODM88101.1"/>
    <property type="molecule type" value="Genomic_DNA"/>
</dbReference>
<dbReference type="Proteomes" id="UP000094527">
    <property type="component" value="Unassembled WGS sequence"/>
</dbReference>
<name>A0A1D2M5B9_ORCCI</name>
<accession>A0A1D2M5B9</accession>
<reference evidence="1 2" key="1">
    <citation type="journal article" date="2016" name="Genome Biol. Evol.">
        <title>Gene Family Evolution Reflects Adaptation to Soil Environmental Stressors in the Genome of the Collembolan Orchesella cincta.</title>
        <authorList>
            <person name="Faddeeva-Vakhrusheva A."/>
            <person name="Derks M.F."/>
            <person name="Anvar S.Y."/>
            <person name="Agamennone V."/>
            <person name="Suring W."/>
            <person name="Smit S."/>
            <person name="van Straalen N.M."/>
            <person name="Roelofs D."/>
        </authorList>
    </citation>
    <scope>NUCLEOTIDE SEQUENCE [LARGE SCALE GENOMIC DNA]</scope>
    <source>
        <tissue evidence="1">Mixed pool</tissue>
    </source>
</reference>
<proteinExistence type="predicted"/>
<protein>
    <submittedName>
        <fullName evidence="1">Delta(6)-fatty-acid desaturase fat-3</fullName>
    </submittedName>
</protein>
<evidence type="ECO:0000313" key="1">
    <source>
        <dbReference type="EMBL" id="ODM88101.1"/>
    </source>
</evidence>
<gene>
    <name evidence="1" type="ORF">Ocin01_18581</name>
</gene>
<keyword evidence="2" id="KW-1185">Reference proteome</keyword>
<dbReference type="OrthoDB" id="260091at2759"/>
<sequence>MNHGTSSGSKAAKLRVKRHPGGRIIEFYTKSGRRCYTSHSTVSSAFGKESQGYHELSKAKPAELHELGLEPQVLKRHQALTEDFQKLYRDLESEGYFTPSLPTLYIELAELVIWQL</sequence>
<evidence type="ECO:0000313" key="2">
    <source>
        <dbReference type="Proteomes" id="UP000094527"/>
    </source>
</evidence>